<dbReference type="AlphaFoldDB" id="A0A8H3E7E4"/>
<evidence type="ECO:0000313" key="1">
    <source>
        <dbReference type="EMBL" id="CAE7163248.1"/>
    </source>
</evidence>
<reference evidence="1" key="1">
    <citation type="submission" date="2021-01" db="EMBL/GenBank/DDBJ databases">
        <authorList>
            <person name="Kaushik A."/>
        </authorList>
    </citation>
    <scope>NUCLEOTIDE SEQUENCE</scope>
    <source>
        <strain evidence="1">AG5</strain>
    </source>
</reference>
<protein>
    <submittedName>
        <fullName evidence="1">Uncharacterized protein</fullName>
    </submittedName>
</protein>
<accession>A0A8H3E7E4</accession>
<dbReference type="Proteomes" id="UP000663827">
    <property type="component" value="Unassembled WGS sequence"/>
</dbReference>
<evidence type="ECO:0000313" key="2">
    <source>
        <dbReference type="Proteomes" id="UP000663827"/>
    </source>
</evidence>
<name>A0A8H3E7E4_9AGAM</name>
<proteinExistence type="predicted"/>
<sequence>MLGLLTQSNSEIHSCAPGDITPKLTALTTQFEIYGASIQTDPSMKSQMAIQAASIVSHVASQGMNVGPDALGGDVQAALKGFLESIGRCVPGVDNYIGRMLSVNDQVFLKNNVGGAMAVLSQADEKQFVGVDVSLGELAVELNVGGRASVELRLNSLVRVHNVPAAPVRRDLDVLGLISTLEAGLENGQISDVATTSKSLASLTTTAASAEEKAQIAIKMVSIITHSLDKNLDGNQLKDLILNLEKSVPGVGKDIYRIMNVGTIVKLRAGSSSGAATVLNQAELEVAVSI</sequence>
<organism evidence="1 2">
    <name type="scientific">Rhizoctonia solani</name>
    <dbReference type="NCBI Taxonomy" id="456999"/>
    <lineage>
        <taxon>Eukaryota</taxon>
        <taxon>Fungi</taxon>
        <taxon>Dikarya</taxon>
        <taxon>Basidiomycota</taxon>
        <taxon>Agaricomycotina</taxon>
        <taxon>Agaricomycetes</taxon>
        <taxon>Cantharellales</taxon>
        <taxon>Ceratobasidiaceae</taxon>
        <taxon>Rhizoctonia</taxon>
    </lineage>
</organism>
<gene>
    <name evidence="1" type="ORF">RDB_LOCUS101929</name>
</gene>
<comment type="caution">
    <text evidence="1">The sequence shown here is derived from an EMBL/GenBank/DDBJ whole genome shotgun (WGS) entry which is preliminary data.</text>
</comment>
<dbReference type="EMBL" id="CAJNJQ010002163">
    <property type="protein sequence ID" value="CAE7163248.1"/>
    <property type="molecule type" value="Genomic_DNA"/>
</dbReference>